<evidence type="ECO:0000313" key="2">
    <source>
        <dbReference type="Proteomes" id="UP000321408"/>
    </source>
</evidence>
<organism evidence="1 2">
    <name type="scientific">Promethearchaeum syntrophicum</name>
    <dbReference type="NCBI Taxonomy" id="2594042"/>
    <lineage>
        <taxon>Archaea</taxon>
        <taxon>Promethearchaeati</taxon>
        <taxon>Promethearchaeota</taxon>
        <taxon>Promethearchaeia</taxon>
        <taxon>Promethearchaeales</taxon>
        <taxon>Promethearchaeaceae</taxon>
        <taxon>Promethearchaeum</taxon>
    </lineage>
</organism>
<evidence type="ECO:0000313" key="1">
    <source>
        <dbReference type="EMBL" id="XDF89277.1"/>
    </source>
</evidence>
<dbReference type="Proteomes" id="UP000321408">
    <property type="component" value="Chromosome"/>
</dbReference>
<reference evidence="1 2" key="1">
    <citation type="journal article" date="2020" name="Nature">
        <title>Isolation of an archaeon at the prokaryote-eukaryote interface.</title>
        <authorList>
            <person name="Imachi H."/>
            <person name="Nobu M.K."/>
            <person name="Nakahara N."/>
            <person name="Morono Y."/>
            <person name="Ogawara M."/>
            <person name="Takaki Y."/>
            <person name="Takano Y."/>
            <person name="Uematsu K."/>
            <person name="Ikuta T."/>
            <person name="Ito M."/>
            <person name="Matsui Y."/>
            <person name="Miyazaki M."/>
            <person name="Murata K."/>
            <person name="Saito Y."/>
            <person name="Sakai S."/>
            <person name="Song C."/>
            <person name="Tasumi E."/>
            <person name="Yamanaka Y."/>
            <person name="Yamaguchi T."/>
            <person name="Kamagata Y."/>
            <person name="Tamaki H."/>
            <person name="Takai K."/>
        </authorList>
    </citation>
    <scope>NUCLEOTIDE SEQUENCE [LARGE SCALE GENOMIC DNA]</scope>
    <source>
        <strain evidence="1 2">MK-D1</strain>
    </source>
</reference>
<protein>
    <submittedName>
        <fullName evidence="1">3-dehydroquinate synthase II</fullName>
    </submittedName>
</protein>
<name>A0AC61ZU01_9ARCH</name>
<proteinExistence type="predicted"/>
<keyword evidence="2" id="KW-1185">Reference proteome</keyword>
<dbReference type="EMBL" id="CP042905">
    <property type="protein sequence ID" value="XDF89277.1"/>
    <property type="molecule type" value="Genomic_DNA"/>
</dbReference>
<accession>A0AC61ZU01</accession>
<gene>
    <name evidence="1" type="ORF">DSAG12_04225</name>
</gene>
<reference evidence="1 2" key="2">
    <citation type="journal article" date="2024" name="Int. J. Syst. Evol. Microbiol.">
        <title>Promethearchaeum syntrophicum gen. nov., sp. nov., an anaerobic, obligately syntrophic archaeon, the first isolate of the lineage 'Asgard' archaea, and proposal of the new archaeal phylum Promethearchaeota phyl. nov. and kingdom Promethearchaeati regn. nov.</title>
        <authorList>
            <person name="Imachi H."/>
            <person name="Nobu M.K."/>
            <person name="Kato S."/>
            <person name="Takaki Y."/>
            <person name="Miyazaki M."/>
            <person name="Miyata M."/>
            <person name="Ogawara M."/>
            <person name="Saito Y."/>
            <person name="Sakai S."/>
            <person name="Tahara Y.O."/>
            <person name="Takano Y."/>
            <person name="Tasumi E."/>
            <person name="Uematsu K."/>
            <person name="Yoshimura T."/>
            <person name="Itoh T."/>
            <person name="Ohkuma M."/>
            <person name="Takai K."/>
        </authorList>
    </citation>
    <scope>NUCLEOTIDE SEQUENCE [LARGE SCALE GENOMIC DNA]</scope>
    <source>
        <strain evidence="1 2">MK-D1</strain>
    </source>
</reference>
<sequence>MRTLTKYLSEMQSGEKVFVVDKQGNFCIVSVGRVKIDT</sequence>